<feature type="region of interest" description="Disordered" evidence="4">
    <location>
        <begin position="89"/>
        <end position="119"/>
    </location>
</feature>
<sequence>MRCIVPFVLDAIKSGIAGGDSRSSLLHAYTNLLASSSSMATTPFFIWATQASSSSTAVAAATDRDIGGLGAAEEAAAKEVGQLSPELASAVARPRLRRQSSAPAKQQAGGNKKPPQRGLGVAELERLRCGGDPLRDLNAAVAAAAMGDAANVHGHTVIHHHHMTAPAFDAETGGRHYAPLLVRPAPPPPPPAPFCYVPSSSPSGQNVAPDQQYPRDLRGCVRGFAGAGHPPHLLPLAPEHPSSQSNTIWRPASSSSSCCLHTGHRCDLSSMTMRTMAERGATTTTTTAPDYSIYDLAAAMASARKEKGQGLLARERKNNDEAAEKEVREIEFFPTSISRSNDSEFATTASLTPKSSSAAGGSYGGGGVPLDLSLRL</sequence>
<evidence type="ECO:0000313" key="5">
    <source>
        <dbReference type="EMBL" id="KAG8086027.1"/>
    </source>
</evidence>
<gene>
    <name evidence="5" type="ORF">GUJ93_ZPchr0010g8697</name>
</gene>
<evidence type="ECO:0000256" key="4">
    <source>
        <dbReference type="SAM" id="MobiDB-lite"/>
    </source>
</evidence>
<dbReference type="GO" id="GO:0003700">
    <property type="term" value="F:DNA-binding transcription factor activity"/>
    <property type="evidence" value="ECO:0007669"/>
    <property type="project" value="InterPro"/>
</dbReference>
<name>A0A8J5WDI0_ZIZPA</name>
<keyword evidence="2" id="KW-0805">Transcription regulation</keyword>
<dbReference type="InterPro" id="IPR040356">
    <property type="entry name" value="SPEAR"/>
</dbReference>
<keyword evidence="1" id="KW-0678">Repressor</keyword>
<evidence type="ECO:0000256" key="1">
    <source>
        <dbReference type="ARBA" id="ARBA00022491"/>
    </source>
</evidence>
<evidence type="ECO:0000256" key="2">
    <source>
        <dbReference type="ARBA" id="ARBA00023015"/>
    </source>
</evidence>
<dbReference type="Proteomes" id="UP000729402">
    <property type="component" value="Unassembled WGS sequence"/>
</dbReference>
<evidence type="ECO:0000256" key="3">
    <source>
        <dbReference type="ARBA" id="ARBA00023163"/>
    </source>
</evidence>
<evidence type="ECO:0000313" key="6">
    <source>
        <dbReference type="Proteomes" id="UP000729402"/>
    </source>
</evidence>
<keyword evidence="3" id="KW-0804">Transcription</keyword>
<dbReference type="PANTHER" id="PTHR33388:SF2">
    <property type="entry name" value="PROTEIN SPOROCYTELESS"/>
    <property type="match status" value="1"/>
</dbReference>
<comment type="caution">
    <text evidence="5">The sequence shown here is derived from an EMBL/GenBank/DDBJ whole genome shotgun (WGS) entry which is preliminary data.</text>
</comment>
<keyword evidence="6" id="KW-1185">Reference proteome</keyword>
<feature type="compositionally biased region" description="Polar residues" evidence="4">
    <location>
        <begin position="342"/>
        <end position="354"/>
    </location>
</feature>
<accession>A0A8J5WDI0</accession>
<feature type="region of interest" description="Disordered" evidence="4">
    <location>
        <begin position="342"/>
        <end position="376"/>
    </location>
</feature>
<reference evidence="5" key="1">
    <citation type="journal article" date="2021" name="bioRxiv">
        <title>Whole Genome Assembly and Annotation of Northern Wild Rice, Zizania palustris L., Supports a Whole Genome Duplication in the Zizania Genus.</title>
        <authorList>
            <person name="Haas M."/>
            <person name="Kono T."/>
            <person name="Macchietto M."/>
            <person name="Millas R."/>
            <person name="McGilp L."/>
            <person name="Shao M."/>
            <person name="Duquette J."/>
            <person name="Hirsch C.N."/>
            <person name="Kimball J."/>
        </authorList>
    </citation>
    <scope>NUCLEOTIDE SEQUENCE</scope>
    <source>
        <tissue evidence="5">Fresh leaf tissue</tissue>
    </source>
</reference>
<dbReference type="OrthoDB" id="690305at2759"/>
<proteinExistence type="predicted"/>
<protein>
    <submittedName>
        <fullName evidence="5">Uncharacterized protein</fullName>
    </submittedName>
</protein>
<organism evidence="5 6">
    <name type="scientific">Zizania palustris</name>
    <name type="common">Northern wild rice</name>
    <dbReference type="NCBI Taxonomy" id="103762"/>
    <lineage>
        <taxon>Eukaryota</taxon>
        <taxon>Viridiplantae</taxon>
        <taxon>Streptophyta</taxon>
        <taxon>Embryophyta</taxon>
        <taxon>Tracheophyta</taxon>
        <taxon>Spermatophyta</taxon>
        <taxon>Magnoliopsida</taxon>
        <taxon>Liliopsida</taxon>
        <taxon>Poales</taxon>
        <taxon>Poaceae</taxon>
        <taxon>BOP clade</taxon>
        <taxon>Oryzoideae</taxon>
        <taxon>Oryzeae</taxon>
        <taxon>Zizaniinae</taxon>
        <taxon>Zizania</taxon>
    </lineage>
</organism>
<reference evidence="5" key="2">
    <citation type="submission" date="2021-02" db="EMBL/GenBank/DDBJ databases">
        <authorList>
            <person name="Kimball J.A."/>
            <person name="Haas M.W."/>
            <person name="Macchietto M."/>
            <person name="Kono T."/>
            <person name="Duquette J."/>
            <person name="Shao M."/>
        </authorList>
    </citation>
    <scope>NUCLEOTIDE SEQUENCE</scope>
    <source>
        <tissue evidence="5">Fresh leaf tissue</tissue>
    </source>
</reference>
<dbReference type="AlphaFoldDB" id="A0A8J5WDI0"/>
<dbReference type="EMBL" id="JAAALK010000082">
    <property type="protein sequence ID" value="KAG8086027.1"/>
    <property type="molecule type" value="Genomic_DNA"/>
</dbReference>
<dbReference type="PANTHER" id="PTHR33388">
    <property type="entry name" value="OS01G0212500 PROTEIN"/>
    <property type="match status" value="1"/>
</dbReference>